<evidence type="ECO:0000313" key="6">
    <source>
        <dbReference type="EMBL" id="WWT32433.1"/>
    </source>
</evidence>
<dbReference type="Gene3D" id="3.10.105.10">
    <property type="entry name" value="Dipeptide-binding Protein, Domain 3"/>
    <property type="match status" value="1"/>
</dbReference>
<evidence type="ECO:0000256" key="4">
    <source>
        <dbReference type="SAM" id="SignalP"/>
    </source>
</evidence>
<gene>
    <name evidence="6" type="ORF">V6617_15695</name>
</gene>
<dbReference type="Gene3D" id="3.40.190.10">
    <property type="entry name" value="Periplasmic binding protein-like II"/>
    <property type="match status" value="1"/>
</dbReference>
<dbReference type="InterPro" id="IPR000914">
    <property type="entry name" value="SBP_5_dom"/>
</dbReference>
<name>A0ABZ2HXT8_9HYPH</name>
<sequence length="521" mass="57880">MTVLKRVVMVSAAILAMAAPAAAQDDRPTLTIGVQSLPAGFGPGLNISNVGQRVNYSIFDELIRRAYWEGGNGNGNGTELAPSLATEWRNVSPKEWEVDIRTDVVFHDGTPMTAEDIAFSFGEERVFGADRLVAVGPTYFGNFTAVEVVDEDTVIFTTSAPDPIFPYRFTATMGKVVPKDYYLELGPEEFNLAPIGTGPYKLAEMRQGEFIRLESNDAYWGGLPPAREITFLEVPEMSTRIAGLMTGELDMITDISPDQKGTLEQAGNVQLMPALIDNSRVIVFNTVQAPMDDANLRRAMAYAVDRQAVVEALWGGDSQVLPELVFPSHGEEIFSGREAAHYDPQEAARLLEASDYNGEDLIFRINGGYYTNYLEVAQVLQQMWRDAGINVTIESSTEGGGALVEGVWHMRAWSNGMQMPDLTHPMINAWGATSIRTNPDDFRYTWTPPAHLLELHDLLNTTLDADERVAYFNEALDIVEAEAPQMELFQHVEYFGVREGIDWQPYSFWMMDLGPNNLSFE</sequence>
<comment type="similarity">
    <text evidence="2">Belongs to the bacterial solute-binding protein 5 family.</text>
</comment>
<evidence type="ECO:0000256" key="1">
    <source>
        <dbReference type="ARBA" id="ARBA00004418"/>
    </source>
</evidence>
<proteinExistence type="inferred from homology"/>
<dbReference type="PANTHER" id="PTHR30290">
    <property type="entry name" value="PERIPLASMIC BINDING COMPONENT OF ABC TRANSPORTER"/>
    <property type="match status" value="1"/>
</dbReference>
<comment type="subcellular location">
    <subcellularLocation>
        <location evidence="1">Periplasm</location>
    </subcellularLocation>
</comment>
<dbReference type="Gene3D" id="3.90.76.10">
    <property type="entry name" value="Dipeptide-binding Protein, Domain 1"/>
    <property type="match status" value="1"/>
</dbReference>
<dbReference type="PANTHER" id="PTHR30290:SF38">
    <property type="entry name" value="D,D-DIPEPTIDE-BINDING PERIPLASMIC PROTEIN DDPA-RELATED"/>
    <property type="match status" value="1"/>
</dbReference>
<dbReference type="Pfam" id="PF00496">
    <property type="entry name" value="SBP_bac_5"/>
    <property type="match status" value="1"/>
</dbReference>
<dbReference type="InterPro" id="IPR039424">
    <property type="entry name" value="SBP_5"/>
</dbReference>
<evidence type="ECO:0000259" key="5">
    <source>
        <dbReference type="Pfam" id="PF00496"/>
    </source>
</evidence>
<dbReference type="RefSeq" id="WP_338607858.1">
    <property type="nucleotide sequence ID" value="NZ_CP146275.1"/>
</dbReference>
<dbReference type="EMBL" id="CP146275">
    <property type="protein sequence ID" value="WWT32433.1"/>
    <property type="molecule type" value="Genomic_DNA"/>
</dbReference>
<evidence type="ECO:0000256" key="2">
    <source>
        <dbReference type="ARBA" id="ARBA00005695"/>
    </source>
</evidence>
<dbReference type="Proteomes" id="UP001369958">
    <property type="component" value="Chromosome"/>
</dbReference>
<dbReference type="SUPFAM" id="SSF53850">
    <property type="entry name" value="Periplasmic binding protein-like II"/>
    <property type="match status" value="1"/>
</dbReference>
<feature type="domain" description="Solute-binding protein family 5" evidence="5">
    <location>
        <begin position="79"/>
        <end position="431"/>
    </location>
</feature>
<organism evidence="6 7">
    <name type="scientific">Pelagibacterium nitratireducens</name>
    <dbReference type="NCBI Taxonomy" id="1046114"/>
    <lineage>
        <taxon>Bacteria</taxon>
        <taxon>Pseudomonadati</taxon>
        <taxon>Pseudomonadota</taxon>
        <taxon>Alphaproteobacteria</taxon>
        <taxon>Hyphomicrobiales</taxon>
        <taxon>Devosiaceae</taxon>
        <taxon>Pelagibacterium</taxon>
    </lineage>
</organism>
<evidence type="ECO:0000313" key="7">
    <source>
        <dbReference type="Proteomes" id="UP001369958"/>
    </source>
</evidence>
<keyword evidence="7" id="KW-1185">Reference proteome</keyword>
<dbReference type="PIRSF" id="PIRSF002741">
    <property type="entry name" value="MppA"/>
    <property type="match status" value="1"/>
</dbReference>
<protein>
    <submittedName>
        <fullName evidence="6">ABC transporter substrate-binding protein</fullName>
    </submittedName>
</protein>
<dbReference type="InterPro" id="IPR030678">
    <property type="entry name" value="Peptide/Ni-bd"/>
</dbReference>
<evidence type="ECO:0000256" key="3">
    <source>
        <dbReference type="ARBA" id="ARBA00022729"/>
    </source>
</evidence>
<feature type="chain" id="PRO_5046842693" evidence="4">
    <location>
        <begin position="24"/>
        <end position="521"/>
    </location>
</feature>
<reference evidence="6 7" key="1">
    <citation type="submission" date="2024-02" db="EMBL/GenBank/DDBJ databases">
        <title>Complete genome sequence of Pelagibacterium nitratireducens ZH15.</title>
        <authorList>
            <person name="Zhao L.H."/>
        </authorList>
    </citation>
    <scope>NUCLEOTIDE SEQUENCE [LARGE SCALE GENOMIC DNA]</scope>
    <source>
        <strain evidence="6 7">ZH15</strain>
    </source>
</reference>
<accession>A0ABZ2HXT8</accession>
<keyword evidence="3 4" id="KW-0732">Signal</keyword>
<feature type="signal peptide" evidence="4">
    <location>
        <begin position="1"/>
        <end position="23"/>
    </location>
</feature>